<proteinExistence type="predicted"/>
<accession>A0A4S8F587</accession>
<dbReference type="PANTHER" id="PTHR43537:SF5">
    <property type="entry name" value="UXU OPERON TRANSCRIPTIONAL REGULATOR"/>
    <property type="match status" value="1"/>
</dbReference>
<sequence>MHAFETENAPLLQPHSLCDVIAARLREQILDHTLEPGHDINEMELVRHFGVSRTPIREALKVLHSEGLLTAQARRGMVVTQLQESERLHALRLYQLLQNYAKAQCVESSIRKHERIAQPALQKSPLLTKVQMTVERQLRLAYGKAFEQEMAKAIGPDAL</sequence>
<dbReference type="SUPFAM" id="SSF46785">
    <property type="entry name" value="Winged helix' DNA-binding domain"/>
    <property type="match status" value="1"/>
</dbReference>
<dbReference type="Gene3D" id="1.10.10.10">
    <property type="entry name" value="Winged helix-like DNA-binding domain superfamily/Winged helix DNA-binding domain"/>
    <property type="match status" value="1"/>
</dbReference>
<dbReference type="InterPro" id="IPR036390">
    <property type="entry name" value="WH_DNA-bd_sf"/>
</dbReference>
<reference evidence="5 6" key="1">
    <citation type="journal article" date="2015" name="Antonie Van Leeuwenhoek">
        <title>Lampropedia puyangensis sp. nov., isolated from symptomatic bark of Populus ? euramericana canker and emended description of Lampropedia hyalina (Ehrenberg 1832) Lee et al. 2004.</title>
        <authorList>
            <person name="Li Y."/>
            <person name="Wang T."/>
            <person name="Piao C.G."/>
            <person name="Wang L.F."/>
            <person name="Tian G.Z."/>
            <person name="Zhu T.H."/>
            <person name="Guo M.W."/>
        </authorList>
    </citation>
    <scope>NUCLEOTIDE SEQUENCE [LARGE SCALE GENOMIC DNA]</scope>
    <source>
        <strain evidence="5 6">2-bin</strain>
    </source>
</reference>
<dbReference type="RefSeq" id="WP_136573309.1">
    <property type="nucleotide sequence ID" value="NZ_STFG01000007.1"/>
</dbReference>
<evidence type="ECO:0000256" key="1">
    <source>
        <dbReference type="ARBA" id="ARBA00023015"/>
    </source>
</evidence>
<dbReference type="PANTHER" id="PTHR43537">
    <property type="entry name" value="TRANSCRIPTIONAL REGULATOR, GNTR FAMILY"/>
    <property type="match status" value="1"/>
</dbReference>
<dbReference type="Proteomes" id="UP000308917">
    <property type="component" value="Unassembled WGS sequence"/>
</dbReference>
<dbReference type="PRINTS" id="PR00035">
    <property type="entry name" value="HTHGNTR"/>
</dbReference>
<keyword evidence="3" id="KW-0804">Transcription</keyword>
<dbReference type="CDD" id="cd07377">
    <property type="entry name" value="WHTH_GntR"/>
    <property type="match status" value="1"/>
</dbReference>
<dbReference type="InterPro" id="IPR036388">
    <property type="entry name" value="WH-like_DNA-bd_sf"/>
</dbReference>
<dbReference type="PROSITE" id="PS50949">
    <property type="entry name" value="HTH_GNTR"/>
    <property type="match status" value="1"/>
</dbReference>
<comment type="caution">
    <text evidence="5">The sequence shown here is derived from an EMBL/GenBank/DDBJ whole genome shotgun (WGS) entry which is preliminary data.</text>
</comment>
<protein>
    <submittedName>
        <fullName evidence="5">GntR family transcriptional regulator</fullName>
    </submittedName>
</protein>
<keyword evidence="2" id="KW-0238">DNA-binding</keyword>
<evidence type="ECO:0000256" key="2">
    <source>
        <dbReference type="ARBA" id="ARBA00023125"/>
    </source>
</evidence>
<dbReference type="GO" id="GO:0003700">
    <property type="term" value="F:DNA-binding transcription factor activity"/>
    <property type="evidence" value="ECO:0007669"/>
    <property type="project" value="InterPro"/>
</dbReference>
<evidence type="ECO:0000259" key="4">
    <source>
        <dbReference type="PROSITE" id="PS50949"/>
    </source>
</evidence>
<evidence type="ECO:0000313" key="6">
    <source>
        <dbReference type="Proteomes" id="UP000308917"/>
    </source>
</evidence>
<dbReference type="GO" id="GO:0003677">
    <property type="term" value="F:DNA binding"/>
    <property type="evidence" value="ECO:0007669"/>
    <property type="project" value="UniProtKB-KW"/>
</dbReference>
<name>A0A4S8F587_9BURK</name>
<dbReference type="EMBL" id="STFG01000007">
    <property type="protein sequence ID" value="THU02001.1"/>
    <property type="molecule type" value="Genomic_DNA"/>
</dbReference>
<gene>
    <name evidence="5" type="ORF">E9531_08355</name>
</gene>
<dbReference type="OrthoDB" id="9799812at2"/>
<dbReference type="Pfam" id="PF00392">
    <property type="entry name" value="GntR"/>
    <property type="match status" value="1"/>
</dbReference>
<dbReference type="AlphaFoldDB" id="A0A4S8F587"/>
<dbReference type="SMART" id="SM00345">
    <property type="entry name" value="HTH_GNTR"/>
    <property type="match status" value="1"/>
</dbReference>
<evidence type="ECO:0000313" key="5">
    <source>
        <dbReference type="EMBL" id="THU02001.1"/>
    </source>
</evidence>
<organism evidence="5 6">
    <name type="scientific">Lampropedia puyangensis</name>
    <dbReference type="NCBI Taxonomy" id="1330072"/>
    <lineage>
        <taxon>Bacteria</taxon>
        <taxon>Pseudomonadati</taxon>
        <taxon>Pseudomonadota</taxon>
        <taxon>Betaproteobacteria</taxon>
        <taxon>Burkholderiales</taxon>
        <taxon>Comamonadaceae</taxon>
        <taxon>Lampropedia</taxon>
    </lineage>
</organism>
<dbReference type="InterPro" id="IPR000524">
    <property type="entry name" value="Tscrpt_reg_HTH_GntR"/>
</dbReference>
<keyword evidence="6" id="KW-1185">Reference proteome</keyword>
<feature type="domain" description="HTH gntR-type" evidence="4">
    <location>
        <begin position="15"/>
        <end position="82"/>
    </location>
</feature>
<evidence type="ECO:0000256" key="3">
    <source>
        <dbReference type="ARBA" id="ARBA00023163"/>
    </source>
</evidence>
<keyword evidence="1" id="KW-0805">Transcription regulation</keyword>